<dbReference type="InterPro" id="IPR011055">
    <property type="entry name" value="Dup_hybrid_motif"/>
</dbReference>
<accession>A0ABT0ZHS6</accession>
<dbReference type="PANTHER" id="PTHR21666:SF270">
    <property type="entry name" value="MUREIN HYDROLASE ACTIVATOR ENVC"/>
    <property type="match status" value="1"/>
</dbReference>
<evidence type="ECO:0000313" key="4">
    <source>
        <dbReference type="EMBL" id="MCN9243105.1"/>
    </source>
</evidence>
<feature type="coiled-coil region" evidence="1">
    <location>
        <begin position="49"/>
        <end position="83"/>
    </location>
</feature>
<evidence type="ECO:0000259" key="3">
    <source>
        <dbReference type="Pfam" id="PF01551"/>
    </source>
</evidence>
<dbReference type="InterPro" id="IPR016047">
    <property type="entry name" value="M23ase_b-sheet_dom"/>
</dbReference>
<dbReference type="EMBL" id="JAMWMR010000019">
    <property type="protein sequence ID" value="MCN9243105.1"/>
    <property type="molecule type" value="Genomic_DNA"/>
</dbReference>
<feature type="domain" description="M23ase beta-sheet core" evidence="3">
    <location>
        <begin position="243"/>
        <end position="331"/>
    </location>
</feature>
<feature type="signal peptide" evidence="2">
    <location>
        <begin position="1"/>
        <end position="28"/>
    </location>
</feature>
<dbReference type="PANTHER" id="PTHR21666">
    <property type="entry name" value="PEPTIDASE-RELATED"/>
    <property type="match status" value="1"/>
</dbReference>
<dbReference type="RefSeq" id="WP_252426480.1">
    <property type="nucleotide sequence ID" value="NZ_JAMWMR010000019.1"/>
</dbReference>
<evidence type="ECO:0000256" key="1">
    <source>
        <dbReference type="SAM" id="Coils"/>
    </source>
</evidence>
<dbReference type="SUPFAM" id="SSF51261">
    <property type="entry name" value="Duplicated hybrid motif"/>
    <property type="match status" value="1"/>
</dbReference>
<dbReference type="CDD" id="cd12797">
    <property type="entry name" value="M23_peptidase"/>
    <property type="match status" value="1"/>
</dbReference>
<proteinExistence type="predicted"/>
<dbReference type="InterPro" id="IPR050570">
    <property type="entry name" value="Cell_wall_metabolism_enzyme"/>
</dbReference>
<dbReference type="Pfam" id="PF01551">
    <property type="entry name" value="Peptidase_M23"/>
    <property type="match status" value="1"/>
</dbReference>
<gene>
    <name evidence="4" type="ORF">NGF19_20270</name>
</gene>
<dbReference type="Proteomes" id="UP001523219">
    <property type="component" value="Unassembled WGS sequence"/>
</dbReference>
<reference evidence="4 5" key="1">
    <citation type="submission" date="2022-05" db="EMBL/GenBank/DDBJ databases">
        <title>Streptomyces sp. nov. RY43-2 isolated from soil of a peat swamp forest.</title>
        <authorList>
            <person name="Kanchanasin P."/>
            <person name="Tanasupawat S."/>
            <person name="Phongsopitanun W."/>
        </authorList>
    </citation>
    <scope>NUCLEOTIDE SEQUENCE [LARGE SCALE GENOMIC DNA]</scope>
    <source>
        <strain evidence="4 5">RY43-2</strain>
    </source>
</reference>
<keyword evidence="5" id="KW-1185">Reference proteome</keyword>
<organism evidence="4 5">
    <name type="scientific">Streptomyces macrolidinus</name>
    <dbReference type="NCBI Taxonomy" id="2952607"/>
    <lineage>
        <taxon>Bacteria</taxon>
        <taxon>Bacillati</taxon>
        <taxon>Actinomycetota</taxon>
        <taxon>Actinomycetes</taxon>
        <taxon>Kitasatosporales</taxon>
        <taxon>Streptomycetaceae</taxon>
        <taxon>Streptomyces</taxon>
    </lineage>
</organism>
<keyword evidence="1" id="KW-0175">Coiled coil</keyword>
<evidence type="ECO:0000256" key="2">
    <source>
        <dbReference type="SAM" id="SignalP"/>
    </source>
</evidence>
<sequence>MRSPRRSPLHVPVFLCAVALLLARPAAADGGSGGGEADSGVSARVVRLYEDAAAATQRYEAVHREAEKQLARARRSQRLLAREQKRIAGLHDDLGRIARAQYRQVGGVPYAAQIILADSPEELMRSQHVFSQANLAVETMAAKSRRAESRLAEDQARSSALWRDLEKRNRKLAGMKKAIQAKLDEARRVLQKQADASAAAGTCRSAVHLDEASPKTGRPWVAPVRDYRLSAPFGSGGTHWANRHTGQDFAVPIGTPVRAVGAGKVVKVTCGGAFGMEVVIEHPGGYCTQYAHLAAVTVNQGDRVATGQWIAQSGTTGNSTGPHLHFEVRVTPQLGSGIDPVPWLTARGVKL</sequence>
<comment type="caution">
    <text evidence="4">The sequence shown here is derived from an EMBL/GenBank/DDBJ whole genome shotgun (WGS) entry which is preliminary data.</text>
</comment>
<feature type="chain" id="PRO_5045877883" evidence="2">
    <location>
        <begin position="29"/>
        <end position="351"/>
    </location>
</feature>
<dbReference type="Gene3D" id="2.70.70.10">
    <property type="entry name" value="Glucose Permease (Domain IIA)"/>
    <property type="match status" value="1"/>
</dbReference>
<keyword evidence="2" id="KW-0732">Signal</keyword>
<protein>
    <submittedName>
        <fullName evidence="4">Peptidoglycan DD-metalloendopeptidase family protein</fullName>
    </submittedName>
</protein>
<evidence type="ECO:0000313" key="5">
    <source>
        <dbReference type="Proteomes" id="UP001523219"/>
    </source>
</evidence>
<name>A0ABT0ZHS6_9ACTN</name>